<keyword evidence="4" id="KW-0238">DNA-binding</keyword>
<protein>
    <submittedName>
        <fullName evidence="8">Sigma-70 family RNA polymerase sigma factor</fullName>
    </submittedName>
</protein>
<feature type="domain" description="RNA polymerase sigma factor 70 region 4 type 2" evidence="7">
    <location>
        <begin position="119"/>
        <end position="170"/>
    </location>
</feature>
<evidence type="ECO:0000259" key="6">
    <source>
        <dbReference type="Pfam" id="PF04542"/>
    </source>
</evidence>
<dbReference type="InterPro" id="IPR007627">
    <property type="entry name" value="RNA_pol_sigma70_r2"/>
</dbReference>
<dbReference type="NCBIfam" id="TIGR02937">
    <property type="entry name" value="sigma70-ECF"/>
    <property type="match status" value="1"/>
</dbReference>
<dbReference type="PANTHER" id="PTHR43133:SF61">
    <property type="entry name" value="ECF RNA POLYMERASE SIGMA FACTOR SIGC"/>
    <property type="match status" value="1"/>
</dbReference>
<dbReference type="SUPFAM" id="SSF88659">
    <property type="entry name" value="Sigma3 and sigma4 domains of RNA polymerase sigma factors"/>
    <property type="match status" value="1"/>
</dbReference>
<dbReference type="InterPro" id="IPR036388">
    <property type="entry name" value="WH-like_DNA-bd_sf"/>
</dbReference>
<organism evidence="8 9">
    <name type="scientific">Fodinicola feengrottensis</name>
    <dbReference type="NCBI Taxonomy" id="435914"/>
    <lineage>
        <taxon>Bacteria</taxon>
        <taxon>Bacillati</taxon>
        <taxon>Actinomycetota</taxon>
        <taxon>Actinomycetes</taxon>
        <taxon>Mycobacteriales</taxon>
        <taxon>Fodinicola</taxon>
    </lineage>
</organism>
<evidence type="ECO:0000259" key="7">
    <source>
        <dbReference type="Pfam" id="PF08281"/>
    </source>
</evidence>
<keyword evidence="2" id="KW-0805">Transcription regulation</keyword>
<keyword evidence="5" id="KW-0804">Transcription</keyword>
<dbReference type="Gene3D" id="1.10.10.10">
    <property type="entry name" value="Winged helix-like DNA-binding domain superfamily/Winged helix DNA-binding domain"/>
    <property type="match status" value="1"/>
</dbReference>
<comment type="similarity">
    <text evidence="1">Belongs to the sigma-70 factor family. ECF subfamily.</text>
</comment>
<gene>
    <name evidence="8" type="ORF">GCM10009765_68000</name>
</gene>
<evidence type="ECO:0000256" key="5">
    <source>
        <dbReference type="ARBA" id="ARBA00023163"/>
    </source>
</evidence>
<name>A0ABN2IPP2_9ACTN</name>
<dbReference type="PANTHER" id="PTHR43133">
    <property type="entry name" value="RNA POLYMERASE ECF-TYPE SIGMA FACTO"/>
    <property type="match status" value="1"/>
</dbReference>
<evidence type="ECO:0000256" key="2">
    <source>
        <dbReference type="ARBA" id="ARBA00023015"/>
    </source>
</evidence>
<dbReference type="EMBL" id="BAAANY010000032">
    <property type="protein sequence ID" value="GAA1708900.1"/>
    <property type="molecule type" value="Genomic_DNA"/>
</dbReference>
<dbReference type="SUPFAM" id="SSF88946">
    <property type="entry name" value="Sigma2 domain of RNA polymerase sigma factors"/>
    <property type="match status" value="1"/>
</dbReference>
<dbReference type="Gene3D" id="1.10.1740.10">
    <property type="match status" value="1"/>
</dbReference>
<dbReference type="RefSeq" id="WP_344314270.1">
    <property type="nucleotide sequence ID" value="NZ_BAAANY010000032.1"/>
</dbReference>
<evidence type="ECO:0000256" key="3">
    <source>
        <dbReference type="ARBA" id="ARBA00023082"/>
    </source>
</evidence>
<dbReference type="Pfam" id="PF08281">
    <property type="entry name" value="Sigma70_r4_2"/>
    <property type="match status" value="1"/>
</dbReference>
<comment type="caution">
    <text evidence="8">The sequence shown here is derived from an EMBL/GenBank/DDBJ whole genome shotgun (WGS) entry which is preliminary data.</text>
</comment>
<dbReference type="CDD" id="cd06171">
    <property type="entry name" value="Sigma70_r4"/>
    <property type="match status" value="1"/>
</dbReference>
<evidence type="ECO:0000256" key="4">
    <source>
        <dbReference type="ARBA" id="ARBA00023125"/>
    </source>
</evidence>
<feature type="domain" description="RNA polymerase sigma-70 region 2" evidence="6">
    <location>
        <begin position="25"/>
        <end position="91"/>
    </location>
</feature>
<dbReference type="InterPro" id="IPR039425">
    <property type="entry name" value="RNA_pol_sigma-70-like"/>
</dbReference>
<dbReference type="InterPro" id="IPR013325">
    <property type="entry name" value="RNA_pol_sigma_r2"/>
</dbReference>
<keyword evidence="9" id="KW-1185">Reference proteome</keyword>
<dbReference type="InterPro" id="IPR013249">
    <property type="entry name" value="RNA_pol_sigma70_r4_t2"/>
</dbReference>
<dbReference type="InterPro" id="IPR014284">
    <property type="entry name" value="RNA_pol_sigma-70_dom"/>
</dbReference>
<dbReference type="Pfam" id="PF04542">
    <property type="entry name" value="Sigma70_r2"/>
    <property type="match status" value="1"/>
</dbReference>
<dbReference type="Proteomes" id="UP001500618">
    <property type="component" value="Unassembled WGS sequence"/>
</dbReference>
<dbReference type="InterPro" id="IPR013324">
    <property type="entry name" value="RNA_pol_sigma_r3/r4-like"/>
</dbReference>
<evidence type="ECO:0000313" key="9">
    <source>
        <dbReference type="Proteomes" id="UP001500618"/>
    </source>
</evidence>
<accession>A0ABN2IPP2</accession>
<sequence>MDDLEITQYALAAGQGDRLAAERFVAATQRQLHRLLSYLSSPADAEDLVQETYLRAFSSLPKFAARAPARIWLLTIARRVAADHLRLRKRRPQQSQLDDWVDAADRAGAHTADHQHEVLLRQVIDALQDDRRDAFVLTQVLGMPYAEAAEICGCPVGTIRSRVARAREDLVRAIGLDTTGSSHDATGSGN</sequence>
<evidence type="ECO:0000313" key="8">
    <source>
        <dbReference type="EMBL" id="GAA1708900.1"/>
    </source>
</evidence>
<keyword evidence="3" id="KW-0731">Sigma factor</keyword>
<proteinExistence type="inferred from homology"/>
<evidence type="ECO:0000256" key="1">
    <source>
        <dbReference type="ARBA" id="ARBA00010641"/>
    </source>
</evidence>
<reference evidence="8 9" key="1">
    <citation type="journal article" date="2019" name="Int. J. Syst. Evol. Microbiol.">
        <title>The Global Catalogue of Microorganisms (GCM) 10K type strain sequencing project: providing services to taxonomists for standard genome sequencing and annotation.</title>
        <authorList>
            <consortium name="The Broad Institute Genomics Platform"/>
            <consortium name="The Broad Institute Genome Sequencing Center for Infectious Disease"/>
            <person name="Wu L."/>
            <person name="Ma J."/>
        </authorList>
    </citation>
    <scope>NUCLEOTIDE SEQUENCE [LARGE SCALE GENOMIC DNA]</scope>
    <source>
        <strain evidence="8 9">JCM 14718</strain>
    </source>
</reference>